<feature type="transmembrane region" description="Helical" evidence="1">
    <location>
        <begin position="20"/>
        <end position="46"/>
    </location>
</feature>
<keyword evidence="1" id="KW-0472">Membrane</keyword>
<accession>A0A9P7JN46</accession>
<dbReference type="EMBL" id="JABBWM010000102">
    <property type="protein sequence ID" value="KAG2090616.1"/>
    <property type="molecule type" value="Genomic_DNA"/>
</dbReference>
<feature type="transmembrane region" description="Helical" evidence="1">
    <location>
        <begin position="255"/>
        <end position="278"/>
    </location>
</feature>
<feature type="transmembrane region" description="Helical" evidence="1">
    <location>
        <begin position="141"/>
        <end position="165"/>
    </location>
</feature>
<evidence type="ECO:0000256" key="1">
    <source>
        <dbReference type="SAM" id="Phobius"/>
    </source>
</evidence>
<keyword evidence="1" id="KW-1133">Transmembrane helix</keyword>
<evidence type="ECO:0000313" key="3">
    <source>
        <dbReference type="Proteomes" id="UP000823399"/>
    </source>
</evidence>
<dbReference type="AlphaFoldDB" id="A0A9P7JN46"/>
<protein>
    <submittedName>
        <fullName evidence="2">Uncharacterized protein</fullName>
    </submittedName>
</protein>
<feature type="transmembrane region" description="Helical" evidence="1">
    <location>
        <begin position="110"/>
        <end position="129"/>
    </location>
</feature>
<reference evidence="2" key="1">
    <citation type="journal article" date="2020" name="New Phytol.">
        <title>Comparative genomics reveals dynamic genome evolution in host specialist ectomycorrhizal fungi.</title>
        <authorList>
            <person name="Lofgren L.A."/>
            <person name="Nguyen N.H."/>
            <person name="Vilgalys R."/>
            <person name="Ruytinx J."/>
            <person name="Liao H.L."/>
            <person name="Branco S."/>
            <person name="Kuo A."/>
            <person name="LaButti K."/>
            <person name="Lipzen A."/>
            <person name="Andreopoulos W."/>
            <person name="Pangilinan J."/>
            <person name="Riley R."/>
            <person name="Hundley H."/>
            <person name="Na H."/>
            <person name="Barry K."/>
            <person name="Grigoriev I.V."/>
            <person name="Stajich J.E."/>
            <person name="Kennedy P.G."/>
        </authorList>
    </citation>
    <scope>NUCLEOTIDE SEQUENCE</scope>
    <source>
        <strain evidence="2">FC423</strain>
    </source>
</reference>
<organism evidence="2 3">
    <name type="scientific">Suillus discolor</name>
    <dbReference type="NCBI Taxonomy" id="1912936"/>
    <lineage>
        <taxon>Eukaryota</taxon>
        <taxon>Fungi</taxon>
        <taxon>Dikarya</taxon>
        <taxon>Basidiomycota</taxon>
        <taxon>Agaricomycotina</taxon>
        <taxon>Agaricomycetes</taxon>
        <taxon>Agaricomycetidae</taxon>
        <taxon>Boletales</taxon>
        <taxon>Suillineae</taxon>
        <taxon>Suillaceae</taxon>
        <taxon>Suillus</taxon>
    </lineage>
</organism>
<sequence>MSSSWTPDESSQVLLAEKGWLQGAVVSSIAYGIGVTLFFMCFYLLIRQITRTNYKKTLPLLIYITVDFILGTIFVAVLADFTQLAFIQYRNYPGGPSAFENNMFGIPVDSVGNVCGVLMMALSDGLVVWRCMVIYRGCMVPVWIIMLFPCLMLGASIVMGIMWLLQLTSNSPFFTSGSINYTIPYLGLSLALNIIITIVIVLRLLTYRHRISKVLGPGYGTQYTSIAAMIVESAALYSTFSLALLILFILNNPIFGAFIELLPQIQIIAMLLIVFRVAQGKGWSQETMSRVMTSKPSVQAIRMGDFGYSLPDGSKTFTSSSGIRVHANYKSSDHNSAETTV</sequence>
<dbReference type="GeneID" id="64695380"/>
<proteinExistence type="predicted"/>
<gene>
    <name evidence="2" type="ORF">F5147DRAFT_643435</name>
</gene>
<keyword evidence="1" id="KW-0812">Transmembrane</keyword>
<name>A0A9P7JN46_9AGAM</name>
<dbReference type="OrthoDB" id="3267806at2759"/>
<dbReference type="RefSeq" id="XP_041286273.1">
    <property type="nucleotide sequence ID" value="XM_041433121.1"/>
</dbReference>
<feature type="transmembrane region" description="Helical" evidence="1">
    <location>
        <begin position="58"/>
        <end position="79"/>
    </location>
</feature>
<evidence type="ECO:0000313" key="2">
    <source>
        <dbReference type="EMBL" id="KAG2090616.1"/>
    </source>
</evidence>
<keyword evidence="3" id="KW-1185">Reference proteome</keyword>
<comment type="caution">
    <text evidence="2">The sequence shown here is derived from an EMBL/GenBank/DDBJ whole genome shotgun (WGS) entry which is preliminary data.</text>
</comment>
<feature type="transmembrane region" description="Helical" evidence="1">
    <location>
        <begin position="226"/>
        <end position="249"/>
    </location>
</feature>
<feature type="transmembrane region" description="Helical" evidence="1">
    <location>
        <begin position="185"/>
        <end position="205"/>
    </location>
</feature>
<dbReference type="Proteomes" id="UP000823399">
    <property type="component" value="Unassembled WGS sequence"/>
</dbReference>